<organism evidence="8 9">
    <name type="scientific">Hanseniaspora valbyensis NRRL Y-1626</name>
    <dbReference type="NCBI Taxonomy" id="766949"/>
    <lineage>
        <taxon>Eukaryota</taxon>
        <taxon>Fungi</taxon>
        <taxon>Dikarya</taxon>
        <taxon>Ascomycota</taxon>
        <taxon>Saccharomycotina</taxon>
        <taxon>Saccharomycetes</taxon>
        <taxon>Saccharomycodales</taxon>
        <taxon>Saccharomycodaceae</taxon>
        <taxon>Hanseniaspora</taxon>
    </lineage>
</organism>
<comment type="caution">
    <text evidence="8">The sequence shown here is derived from an EMBL/GenBank/DDBJ whole genome shotgun (WGS) entry which is preliminary data.</text>
</comment>
<evidence type="ECO:0000313" key="9">
    <source>
        <dbReference type="Proteomes" id="UP000092321"/>
    </source>
</evidence>
<dbReference type="PANTHER" id="PTHR18763">
    <property type="entry name" value="WD-REPEAT PROTEIN 18"/>
    <property type="match status" value="1"/>
</dbReference>
<reference evidence="9" key="1">
    <citation type="journal article" date="2016" name="Proc. Natl. Acad. Sci. U.S.A.">
        <title>Comparative genomics of biotechnologically important yeasts.</title>
        <authorList>
            <person name="Riley R."/>
            <person name="Haridas S."/>
            <person name="Wolfe K.H."/>
            <person name="Lopes M.R."/>
            <person name="Hittinger C.T."/>
            <person name="Goeker M."/>
            <person name="Salamov A.A."/>
            <person name="Wisecaver J.H."/>
            <person name="Long T.M."/>
            <person name="Calvey C.H."/>
            <person name="Aerts A.L."/>
            <person name="Barry K.W."/>
            <person name="Choi C."/>
            <person name="Clum A."/>
            <person name="Coughlan A.Y."/>
            <person name="Deshpande S."/>
            <person name="Douglass A.P."/>
            <person name="Hanson S.J."/>
            <person name="Klenk H.-P."/>
            <person name="LaButti K.M."/>
            <person name="Lapidus A."/>
            <person name="Lindquist E.A."/>
            <person name="Lipzen A.M."/>
            <person name="Meier-Kolthoff J.P."/>
            <person name="Ohm R.A."/>
            <person name="Otillar R.P."/>
            <person name="Pangilinan J.L."/>
            <person name="Peng Y."/>
            <person name="Rokas A."/>
            <person name="Rosa C.A."/>
            <person name="Scheuner C."/>
            <person name="Sibirny A.A."/>
            <person name="Slot J.C."/>
            <person name="Stielow J.B."/>
            <person name="Sun H."/>
            <person name="Kurtzman C.P."/>
            <person name="Blackwell M."/>
            <person name="Grigoriev I.V."/>
            <person name="Jeffries T.W."/>
        </authorList>
    </citation>
    <scope>NUCLEOTIDE SEQUENCE [LARGE SCALE GENOMIC DNA]</scope>
    <source>
        <strain evidence="9">NRRL Y-1626</strain>
    </source>
</reference>
<dbReference type="InterPro" id="IPR001680">
    <property type="entry name" value="WD40_rpt"/>
</dbReference>
<sequence length="552" mass="61378">MDERVIFHTEFGVGISSLHPQTLGIQYLLKQSSNSSSNCQSNDRNLIFVSFKDKAIINSYKLPPQSSSSISASASSTTTTIANKTGEIPVLQRLTTMEPLSNIILIKDTFLIGTALKPGKTLMYIYDITSGSLINTVAMGKVHYMAIEKIKYMDTRGYVVTVSNDGRFALWDLVSLINNLEGDDAKPAYVFNEHQGVGVKDVSWDGSESVFLSCGEDGNVCCYNFVSNVIDDLNTQTSLELHNNINNKNNNSNTLFKSAVDRIVLVSKFTFPQAVLQLELDSAARFAIAVLKNGELWEMPLIYQLGKGKIANLHSLTMQGNSNNTQVALYNCSLEQDLDLSNDSLFNLIRRGIISCRVVAKGCKSIKLSMDSTSIIMGRKKLGQSCLVVDLNTSQVIKDVGTSLGLNVRAENSEGIFVDDVWTVNLKKNDSDKEFITLPNLNKVCEDSHVINVLNSGEFFNEENILINDFDKYIETNVRSIAHMFQNTTFDQNSDNNTNSKKITDNNSEIFTARTNNSSNIDEINKKDKEISDLQQQVQRLSKAYNDIKEMV</sequence>
<dbReference type="Gene3D" id="2.130.10.10">
    <property type="entry name" value="YVTN repeat-like/Quinoprotein amine dehydrogenase"/>
    <property type="match status" value="1"/>
</dbReference>
<keyword evidence="6" id="KW-0698">rRNA processing</keyword>
<evidence type="ECO:0000256" key="1">
    <source>
        <dbReference type="ARBA" id="ARBA00002355"/>
    </source>
</evidence>
<dbReference type="AlphaFoldDB" id="A0A1B7TDV3"/>
<dbReference type="GO" id="GO:0120330">
    <property type="term" value="C:rixosome complex"/>
    <property type="evidence" value="ECO:0007669"/>
    <property type="project" value="UniProtKB-UniRule"/>
</dbReference>
<keyword evidence="7" id="KW-0175">Coiled coil</keyword>
<comment type="function">
    <text evidence="1 6">Component of the RIX1 complex required for processing of ITS2 sequences from 35S pre-rRNA.</text>
</comment>
<dbReference type="SUPFAM" id="SSF50978">
    <property type="entry name" value="WD40 repeat-like"/>
    <property type="match status" value="1"/>
</dbReference>
<protein>
    <recommendedName>
        <fullName evidence="5 6">Pre-rRNA-processing protein IPI3</fullName>
    </recommendedName>
</protein>
<dbReference type="GO" id="GO:0006364">
    <property type="term" value="P:rRNA processing"/>
    <property type="evidence" value="ECO:0007669"/>
    <property type="project" value="UniProtKB-UniRule"/>
</dbReference>
<keyword evidence="3 6" id="KW-0853">WD repeat</keyword>
<proteinExistence type="inferred from homology"/>
<dbReference type="SMART" id="SM00320">
    <property type="entry name" value="WD40"/>
    <property type="match status" value="2"/>
</dbReference>
<comment type="subcellular location">
    <subcellularLocation>
        <location evidence="6">Nucleus</location>
    </subcellularLocation>
</comment>
<evidence type="ECO:0000256" key="6">
    <source>
        <dbReference type="RuleBase" id="RU369067"/>
    </source>
</evidence>
<gene>
    <name evidence="8" type="ORF">HANVADRAFT_52688</name>
</gene>
<dbReference type="InterPro" id="IPR036322">
    <property type="entry name" value="WD40_repeat_dom_sf"/>
</dbReference>
<dbReference type="GO" id="GO:0005656">
    <property type="term" value="C:nuclear pre-replicative complex"/>
    <property type="evidence" value="ECO:0007669"/>
    <property type="project" value="TreeGrafter"/>
</dbReference>
<dbReference type="GO" id="GO:0006261">
    <property type="term" value="P:DNA-templated DNA replication"/>
    <property type="evidence" value="ECO:0007669"/>
    <property type="project" value="TreeGrafter"/>
</dbReference>
<dbReference type="EMBL" id="LXPE01000012">
    <property type="protein sequence ID" value="OBA26900.1"/>
    <property type="molecule type" value="Genomic_DNA"/>
</dbReference>
<evidence type="ECO:0000256" key="3">
    <source>
        <dbReference type="ARBA" id="ARBA00022574"/>
    </source>
</evidence>
<dbReference type="InterPro" id="IPR045227">
    <property type="entry name" value="WDR18/Ipi3/RID3"/>
</dbReference>
<comment type="similarity">
    <text evidence="2 6">Belongs to the WD repeat IPI3/WDR18 family.</text>
</comment>
<accession>A0A1B7TDV3</accession>
<evidence type="ECO:0000256" key="2">
    <source>
        <dbReference type="ARBA" id="ARBA00010143"/>
    </source>
</evidence>
<evidence type="ECO:0000256" key="5">
    <source>
        <dbReference type="ARBA" id="ARBA00026229"/>
    </source>
</evidence>
<dbReference type="OrthoDB" id="756370at2759"/>
<dbReference type="Proteomes" id="UP000092321">
    <property type="component" value="Unassembled WGS sequence"/>
</dbReference>
<keyword evidence="9" id="KW-1185">Reference proteome</keyword>
<evidence type="ECO:0000256" key="7">
    <source>
        <dbReference type="SAM" id="Coils"/>
    </source>
</evidence>
<feature type="coiled-coil region" evidence="7">
    <location>
        <begin position="524"/>
        <end position="551"/>
    </location>
</feature>
<keyword evidence="4" id="KW-0677">Repeat</keyword>
<evidence type="ECO:0000256" key="4">
    <source>
        <dbReference type="ARBA" id="ARBA00022737"/>
    </source>
</evidence>
<evidence type="ECO:0000313" key="8">
    <source>
        <dbReference type="EMBL" id="OBA26900.1"/>
    </source>
</evidence>
<dbReference type="InterPro" id="IPR015943">
    <property type="entry name" value="WD40/YVTN_repeat-like_dom_sf"/>
</dbReference>
<comment type="subunit">
    <text evidence="6">Component of the RIX1 complex, composed of IPI1, RIX1/IPI2 and IPI3 in a 1:2:2 stoichiometry. The complex interacts (via RIX1) with MDN1 (via its hexameric AAA ATPase ring) and the pre-60S ribosome particles.</text>
</comment>
<keyword evidence="6" id="KW-0539">Nucleus</keyword>
<dbReference type="PANTHER" id="PTHR18763:SF0">
    <property type="entry name" value="WD REPEAT-CONTAINING PROTEIN 18"/>
    <property type="match status" value="1"/>
</dbReference>
<name>A0A1B7TDV3_9ASCO</name>
<dbReference type="Pfam" id="PF00400">
    <property type="entry name" value="WD40"/>
    <property type="match status" value="1"/>
</dbReference>